<dbReference type="EMBL" id="QPMH01000017">
    <property type="protein sequence ID" value="RDD60983.1"/>
    <property type="molecule type" value="Genomic_DNA"/>
</dbReference>
<evidence type="ECO:0000313" key="2">
    <source>
        <dbReference type="EMBL" id="RDD60983.1"/>
    </source>
</evidence>
<keyword evidence="2" id="KW-0808">Transferase</keyword>
<dbReference type="InterPro" id="IPR029063">
    <property type="entry name" value="SAM-dependent_MTases_sf"/>
</dbReference>
<proteinExistence type="predicted"/>
<keyword evidence="3" id="KW-1185">Reference proteome</keyword>
<dbReference type="GO" id="GO:0032259">
    <property type="term" value="P:methylation"/>
    <property type="evidence" value="ECO:0007669"/>
    <property type="project" value="UniProtKB-KW"/>
</dbReference>
<keyword evidence="2" id="KW-0489">Methyltransferase</keyword>
<dbReference type="Proteomes" id="UP000253941">
    <property type="component" value="Unassembled WGS sequence"/>
</dbReference>
<dbReference type="Pfam" id="PF13649">
    <property type="entry name" value="Methyltransf_25"/>
    <property type="match status" value="1"/>
</dbReference>
<accession>A0A369T6N3</accession>
<protein>
    <submittedName>
        <fullName evidence="2">Class I SAM-dependent methyltransferase</fullName>
    </submittedName>
</protein>
<evidence type="ECO:0000313" key="3">
    <source>
        <dbReference type="Proteomes" id="UP000253941"/>
    </source>
</evidence>
<name>A0A369T6N3_9PROT</name>
<comment type="caution">
    <text evidence="2">The sequence shown here is derived from an EMBL/GenBank/DDBJ whole genome shotgun (WGS) entry which is preliminary data.</text>
</comment>
<sequence length="178" mass="19296">MSARDIAEGKPPSPWVLRFADAVPGDGTVLDLACGDGRHTRLFLRRGHPVVAVDRDTAGLADLSGAPGLTILEADLEDGSGFPFSGRRFAGVVVTNYLYRPILPAIVAAVASGGVLIYETFAQGNERFGRPRNPDFLLRPGELLDAVRGHLRVRAYEDIEIEEPRPAAVQRIFAEYEA</sequence>
<dbReference type="SUPFAM" id="SSF53335">
    <property type="entry name" value="S-adenosyl-L-methionine-dependent methyltransferases"/>
    <property type="match status" value="1"/>
</dbReference>
<reference evidence="2 3" key="1">
    <citation type="submission" date="2018-07" db="EMBL/GenBank/DDBJ databases">
        <title>Venubactetium sediminum gen. nov., sp. nov., isolated from a marine solar saltern.</title>
        <authorList>
            <person name="Wang S."/>
        </authorList>
    </citation>
    <scope>NUCLEOTIDE SEQUENCE [LARGE SCALE GENOMIC DNA]</scope>
    <source>
        <strain evidence="2 3">WD2A32</strain>
    </source>
</reference>
<dbReference type="InterPro" id="IPR041698">
    <property type="entry name" value="Methyltransf_25"/>
</dbReference>
<dbReference type="AlphaFoldDB" id="A0A369T6N3"/>
<dbReference type="Gene3D" id="3.40.50.150">
    <property type="entry name" value="Vaccinia Virus protein VP39"/>
    <property type="match status" value="1"/>
</dbReference>
<organism evidence="2 3">
    <name type="scientific">Ferruginivarius sediminum</name>
    <dbReference type="NCBI Taxonomy" id="2661937"/>
    <lineage>
        <taxon>Bacteria</taxon>
        <taxon>Pseudomonadati</taxon>
        <taxon>Pseudomonadota</taxon>
        <taxon>Alphaproteobacteria</taxon>
        <taxon>Rhodospirillales</taxon>
        <taxon>Rhodospirillaceae</taxon>
        <taxon>Ferruginivarius</taxon>
    </lineage>
</organism>
<feature type="domain" description="Methyltransferase" evidence="1">
    <location>
        <begin position="29"/>
        <end position="101"/>
    </location>
</feature>
<dbReference type="GO" id="GO:0008168">
    <property type="term" value="F:methyltransferase activity"/>
    <property type="evidence" value="ECO:0007669"/>
    <property type="project" value="UniProtKB-KW"/>
</dbReference>
<evidence type="ECO:0000259" key="1">
    <source>
        <dbReference type="Pfam" id="PF13649"/>
    </source>
</evidence>
<gene>
    <name evidence="2" type="ORF">DRB17_15465</name>
</gene>
<dbReference type="CDD" id="cd02440">
    <property type="entry name" value="AdoMet_MTases"/>
    <property type="match status" value="1"/>
</dbReference>
<dbReference type="RefSeq" id="WP_114583122.1">
    <property type="nucleotide sequence ID" value="NZ_QPMH01000017.1"/>
</dbReference>